<name>A0A6J6L9M9_9ZZZZ</name>
<evidence type="ECO:0000256" key="4">
    <source>
        <dbReference type="ARBA" id="ARBA00022840"/>
    </source>
</evidence>
<dbReference type="InterPro" id="IPR027417">
    <property type="entry name" value="P-loop_NTPase"/>
</dbReference>
<dbReference type="GO" id="GO:0030261">
    <property type="term" value="P:chromosome condensation"/>
    <property type="evidence" value="ECO:0007669"/>
    <property type="project" value="InterPro"/>
</dbReference>
<evidence type="ECO:0000256" key="2">
    <source>
        <dbReference type="ARBA" id="ARBA00022490"/>
    </source>
</evidence>
<dbReference type="Gene3D" id="1.20.1060.20">
    <property type="match status" value="1"/>
</dbReference>
<feature type="coiled-coil region" evidence="7">
    <location>
        <begin position="167"/>
        <end position="194"/>
    </location>
</feature>
<feature type="coiled-coil region" evidence="7">
    <location>
        <begin position="871"/>
        <end position="898"/>
    </location>
</feature>
<keyword evidence="5 7" id="KW-0175">Coiled coil</keyword>
<organism evidence="9">
    <name type="scientific">freshwater metagenome</name>
    <dbReference type="NCBI Taxonomy" id="449393"/>
    <lineage>
        <taxon>unclassified sequences</taxon>
        <taxon>metagenomes</taxon>
        <taxon>ecological metagenomes</taxon>
    </lineage>
</organism>
<dbReference type="Gene3D" id="3.40.50.300">
    <property type="entry name" value="P-loop containing nucleotide triphosphate hydrolases"/>
    <property type="match status" value="2"/>
</dbReference>
<dbReference type="NCBIfam" id="TIGR02168">
    <property type="entry name" value="SMC_prok_B"/>
    <property type="match status" value="1"/>
</dbReference>
<accession>A0A6J6L9M9</accession>
<dbReference type="InterPro" id="IPR003395">
    <property type="entry name" value="RecF/RecN/SMC_N"/>
</dbReference>
<dbReference type="InterPro" id="IPR010935">
    <property type="entry name" value="SMC_hinge"/>
</dbReference>
<dbReference type="SMART" id="SM00968">
    <property type="entry name" value="SMC_hinge"/>
    <property type="match status" value="1"/>
</dbReference>
<dbReference type="InterPro" id="IPR036277">
    <property type="entry name" value="SMC_hinge_sf"/>
</dbReference>
<dbReference type="PIRSF" id="PIRSF005719">
    <property type="entry name" value="SMC"/>
    <property type="match status" value="1"/>
</dbReference>
<dbReference type="Pfam" id="PF06470">
    <property type="entry name" value="SMC_hinge"/>
    <property type="match status" value="1"/>
</dbReference>
<protein>
    <submittedName>
        <fullName evidence="9">Unannotated protein</fullName>
    </submittedName>
</protein>
<keyword evidence="2" id="KW-0963">Cytoplasm</keyword>
<dbReference type="GO" id="GO:0003677">
    <property type="term" value="F:DNA binding"/>
    <property type="evidence" value="ECO:0007669"/>
    <property type="project" value="UniProtKB-KW"/>
</dbReference>
<proteinExistence type="inferred from homology"/>
<dbReference type="SUPFAM" id="SSF52540">
    <property type="entry name" value="P-loop containing nucleoside triphosphate hydrolases"/>
    <property type="match status" value="1"/>
</dbReference>
<keyword evidence="3" id="KW-0547">Nucleotide-binding</keyword>
<feature type="coiled-coil region" evidence="7">
    <location>
        <begin position="755"/>
        <end position="814"/>
    </location>
</feature>
<keyword evidence="6" id="KW-0238">DNA-binding</keyword>
<gene>
    <name evidence="9" type="ORF">UFOPK2242_00762</name>
</gene>
<feature type="coiled-coil region" evidence="7">
    <location>
        <begin position="970"/>
        <end position="1004"/>
    </location>
</feature>
<dbReference type="GO" id="GO:0005737">
    <property type="term" value="C:cytoplasm"/>
    <property type="evidence" value="ECO:0007669"/>
    <property type="project" value="UniProtKB-SubCell"/>
</dbReference>
<feature type="domain" description="SMC hinge" evidence="8">
    <location>
        <begin position="504"/>
        <end position="617"/>
    </location>
</feature>
<dbReference type="Pfam" id="PF02463">
    <property type="entry name" value="SMC_N"/>
    <property type="match status" value="1"/>
</dbReference>
<dbReference type="HAMAP" id="MF_01894">
    <property type="entry name" value="Smc_prok"/>
    <property type="match status" value="1"/>
</dbReference>
<dbReference type="GO" id="GO:0005694">
    <property type="term" value="C:chromosome"/>
    <property type="evidence" value="ECO:0007669"/>
    <property type="project" value="InterPro"/>
</dbReference>
<evidence type="ECO:0000256" key="5">
    <source>
        <dbReference type="ARBA" id="ARBA00023054"/>
    </source>
</evidence>
<evidence type="ECO:0000313" key="9">
    <source>
        <dbReference type="EMBL" id="CAB4657433.1"/>
    </source>
</evidence>
<dbReference type="FunFam" id="3.40.50.300:FF:000901">
    <property type="entry name" value="Chromosome partition protein Smc"/>
    <property type="match status" value="1"/>
</dbReference>
<dbReference type="GO" id="GO:0007062">
    <property type="term" value="P:sister chromatid cohesion"/>
    <property type="evidence" value="ECO:0007669"/>
    <property type="project" value="InterPro"/>
</dbReference>
<evidence type="ECO:0000256" key="6">
    <source>
        <dbReference type="ARBA" id="ARBA00023125"/>
    </source>
</evidence>
<comment type="subcellular location">
    <subcellularLocation>
        <location evidence="1">Cytoplasm</location>
    </subcellularLocation>
</comment>
<evidence type="ECO:0000259" key="8">
    <source>
        <dbReference type="SMART" id="SM00968"/>
    </source>
</evidence>
<dbReference type="EMBL" id="CAEZWM010000081">
    <property type="protein sequence ID" value="CAB4657433.1"/>
    <property type="molecule type" value="Genomic_DNA"/>
</dbReference>
<evidence type="ECO:0000256" key="3">
    <source>
        <dbReference type="ARBA" id="ARBA00022741"/>
    </source>
</evidence>
<dbReference type="AlphaFoldDB" id="A0A6J6L9M9"/>
<dbReference type="PANTHER" id="PTHR43977">
    <property type="entry name" value="STRUCTURAL MAINTENANCE OF CHROMOSOMES PROTEIN 3"/>
    <property type="match status" value="1"/>
</dbReference>
<feature type="coiled-coil region" evidence="7">
    <location>
        <begin position="647"/>
        <end position="681"/>
    </location>
</feature>
<dbReference type="GO" id="GO:0005524">
    <property type="term" value="F:ATP binding"/>
    <property type="evidence" value="ECO:0007669"/>
    <property type="project" value="UniProtKB-KW"/>
</dbReference>
<dbReference type="InterPro" id="IPR011890">
    <property type="entry name" value="SMC_prok"/>
</dbReference>
<dbReference type="SUPFAM" id="SSF75553">
    <property type="entry name" value="Smc hinge domain"/>
    <property type="match status" value="1"/>
</dbReference>
<dbReference type="FunFam" id="3.40.50.300:FF:000984">
    <property type="entry name" value="Chromosome partition protein Smc"/>
    <property type="match status" value="1"/>
</dbReference>
<dbReference type="GO" id="GO:0016887">
    <property type="term" value="F:ATP hydrolysis activity"/>
    <property type="evidence" value="ECO:0007669"/>
    <property type="project" value="InterPro"/>
</dbReference>
<keyword evidence="4" id="KW-0067">ATP-binding</keyword>
<evidence type="ECO:0000256" key="7">
    <source>
        <dbReference type="SAM" id="Coils"/>
    </source>
</evidence>
<evidence type="ECO:0000256" key="1">
    <source>
        <dbReference type="ARBA" id="ARBA00004496"/>
    </source>
</evidence>
<reference evidence="9" key="1">
    <citation type="submission" date="2020-05" db="EMBL/GenBank/DDBJ databases">
        <authorList>
            <person name="Chiriac C."/>
            <person name="Salcher M."/>
            <person name="Ghai R."/>
            <person name="Kavagutti S V."/>
        </authorList>
    </citation>
    <scope>NUCLEOTIDE SEQUENCE</scope>
</reference>
<dbReference type="InterPro" id="IPR024704">
    <property type="entry name" value="SMC"/>
</dbReference>
<sequence length="1161" mass="125824">MFLKSLTLRGFKSFAEKTTLEFEPGVMVVVGPNGSGKSNLVDAVAWVLGAQGPRSLRGGKMDDVIFAGTSTRPSLGRAEVSLTIDNGSATLPIEFSEVTITRTLFRSGDSEYAINGVPCRLLDIQELLSDSGIGRQQHVIVGQGQLDSVLNARPEDRRLIIEEAAGVLKYRKRREKAERRLEATEGNLLRLNDLLREVRRGLAPLQRQADAARRHDGLVDELRAIRTYLAGVELGSLTAKGERIVEKRASFANEDAQLQARLRDLDLSVIDAERLLTIAGHGDLASMLARIEALRERARGIGALLAEKQRNVERELSAAADEGVVDNFVAEVGALREQLAAVDEEASALSLTAASIAAAEAQAALRRSEFQAQEAAVPDAGAAEAARRELAARRDALGRSEQEPERLDARAREIAERLVRLSAEQSALQISTAEAAQRTESLVADATAQRSAFEAAVLSTQATEEALRKAEAEASRWAARSEALALALDSARDAAGAARIDGLSGVVGPLVDHLSIEAGTEAAVASALGDAMRAIVVKGGDSARLALDSLVAGDARALLLVVDSSVQSVQGEMVPAGTRALVDCVRTSLPGLDAVLARLLAGHILVEGDWSRALDAALLRPDVVAVTRAGDRFGGRSAWRIGADESAGVTQSALDEAREKAEQAKETAATARTALDGARAAERSAREREELAREANRSNAISLENATASLSRIDGEIIERAEEKRVLEEGAVTQRGALSEEHARIAEIEASLPELETAERDAAELLALRTAQRSELEAGEAAVAALRRDSEVASAAIEERRTGLERRLVAVEERLAKDPEAKALAESRRASLALRASDFAQVGIRLAERTSLIDVALERLRGEHHRRSERANEAGSRLGDLRRERVEAERSLTVVREQVGRLEVEDAETRMRLETLVERIRADFDCEPSATLDVEAPVAPEGSTLAGRGRDLDRELRIMGPINPLALEEYDALQERHDFLQQQLEDVKSSRRELQRVIKAVDQEIISVFEKAFDDVQGNFTDLFTTLFPGGSGRIFLTDPSNLLETGIEIEARPSGKNTKRLSLLSGGERSLTALAFLFAVFRSRPSPFYLLDEVEAALDDVNLHRFLDLVREFRDEAQLLIVTHQRRTMEAGDCMFGVSMPPGGSTKVVSQRMRGEIVLQ</sequence>